<proteinExistence type="predicted"/>
<name>A0A9D3MTU6_ANGAN</name>
<accession>A0A9D3MTU6</accession>
<evidence type="ECO:0000313" key="1">
    <source>
        <dbReference type="EMBL" id="KAG5853717.1"/>
    </source>
</evidence>
<dbReference type="EMBL" id="JAFIRN010000002">
    <property type="protein sequence ID" value="KAG5853717.1"/>
    <property type="molecule type" value="Genomic_DNA"/>
</dbReference>
<evidence type="ECO:0000313" key="2">
    <source>
        <dbReference type="Proteomes" id="UP001044222"/>
    </source>
</evidence>
<protein>
    <submittedName>
        <fullName evidence="1">Uncharacterized protein</fullName>
    </submittedName>
</protein>
<gene>
    <name evidence="1" type="ORF">ANANG_G00029090</name>
</gene>
<feature type="non-terminal residue" evidence="1">
    <location>
        <position position="1"/>
    </location>
</feature>
<reference evidence="1" key="1">
    <citation type="submission" date="2021-01" db="EMBL/GenBank/DDBJ databases">
        <title>A chromosome-scale assembly of European eel, Anguilla anguilla.</title>
        <authorList>
            <person name="Henkel C."/>
            <person name="Jong-Raadsen S.A."/>
            <person name="Dufour S."/>
            <person name="Weltzien F.-A."/>
            <person name="Palstra A.P."/>
            <person name="Pelster B."/>
            <person name="Spaink H.P."/>
            <person name="Van Den Thillart G.E."/>
            <person name="Jansen H."/>
            <person name="Zahm M."/>
            <person name="Klopp C."/>
            <person name="Cedric C."/>
            <person name="Louis A."/>
            <person name="Berthelot C."/>
            <person name="Parey E."/>
            <person name="Roest Crollius H."/>
            <person name="Montfort J."/>
            <person name="Robinson-Rechavi M."/>
            <person name="Bucao C."/>
            <person name="Bouchez O."/>
            <person name="Gislard M."/>
            <person name="Lluch J."/>
            <person name="Milhes M."/>
            <person name="Lampietro C."/>
            <person name="Lopez Roques C."/>
            <person name="Donnadieu C."/>
            <person name="Braasch I."/>
            <person name="Desvignes T."/>
            <person name="Postlethwait J."/>
            <person name="Bobe J."/>
            <person name="Guiguen Y."/>
            <person name="Dirks R."/>
        </authorList>
    </citation>
    <scope>NUCLEOTIDE SEQUENCE</scope>
    <source>
        <strain evidence="1">Tag_6206</strain>
        <tissue evidence="1">Liver</tissue>
    </source>
</reference>
<keyword evidence="2" id="KW-1185">Reference proteome</keyword>
<dbReference type="AlphaFoldDB" id="A0A9D3MTU6"/>
<comment type="caution">
    <text evidence="1">The sequence shown here is derived from an EMBL/GenBank/DDBJ whole genome shotgun (WGS) entry which is preliminary data.</text>
</comment>
<organism evidence="1 2">
    <name type="scientific">Anguilla anguilla</name>
    <name type="common">European freshwater eel</name>
    <name type="synonym">Muraena anguilla</name>
    <dbReference type="NCBI Taxonomy" id="7936"/>
    <lineage>
        <taxon>Eukaryota</taxon>
        <taxon>Metazoa</taxon>
        <taxon>Chordata</taxon>
        <taxon>Craniata</taxon>
        <taxon>Vertebrata</taxon>
        <taxon>Euteleostomi</taxon>
        <taxon>Actinopterygii</taxon>
        <taxon>Neopterygii</taxon>
        <taxon>Teleostei</taxon>
        <taxon>Anguilliformes</taxon>
        <taxon>Anguillidae</taxon>
        <taxon>Anguilla</taxon>
    </lineage>
</organism>
<sequence length="94" mass="9801">ILGRFPVLFVHCDAALVRSRVSHPGLPYDVGQRAGGGGGVAAHRVAVPVEGVPVLQGHPGAGGDFGVALERHVGATRHVLSRQNGELDALYYQN</sequence>
<dbReference type="Proteomes" id="UP001044222">
    <property type="component" value="Unassembled WGS sequence"/>
</dbReference>